<sequence length="528" mass="57362">MELAATLSMAMALVAVLVVFVLSSVVLPRGRRKALNLPPGPRGWPVLGSLGVLAGAAPPHRGLAALAARHGPLMHLRLGSYHTVVASSAETARLVLKTHDLAFADRPPTAAGEITSYGYRGIVHTPYGSYWRMARKLCATELFSARRVDSFERVRAQEMRALAIGLFRCAGRAVAVREHVAGATLRNILRMAVGEKWSGCYGSAEGEAFRRTLDEAFAATGAVSNVGEWVPLLGWLDVQGCARQMRRLRELYDRFYEKIVDEHEERRRRADAAAGEFVASDLVDVLLQLAEEDRPESEARLTRVGVKAFIQDIIAGGTESSAVTIEWAMSELLRHPEAMAGATGELDRVVGRGRWVTKRDLPDLPYIDAVVKETLRLHPVGPLLVPHHAREDTVVAGYDVPAGARVLVNAWAIARDPASWPDAPDAFRPERFLGGGAGAGVDVRGAHFELLPFGAGRRICPAYDLAMKLVAAGVAIMVQGFAWRLPDGVAPEDVSMEEHVGLSTKRKVPLVFVAEPRLPAHLYDDATD</sequence>
<dbReference type="GO" id="GO:0005506">
    <property type="term" value="F:iron ion binding"/>
    <property type="evidence" value="ECO:0007669"/>
    <property type="project" value="InterPro"/>
</dbReference>
<organism evidence="18 19">
    <name type="scientific">Panicum virgatum</name>
    <name type="common">Blackwell switchgrass</name>
    <dbReference type="NCBI Taxonomy" id="38727"/>
    <lineage>
        <taxon>Eukaryota</taxon>
        <taxon>Viridiplantae</taxon>
        <taxon>Streptophyta</taxon>
        <taxon>Embryophyta</taxon>
        <taxon>Tracheophyta</taxon>
        <taxon>Spermatophyta</taxon>
        <taxon>Magnoliopsida</taxon>
        <taxon>Liliopsida</taxon>
        <taxon>Poales</taxon>
        <taxon>Poaceae</taxon>
        <taxon>PACMAD clade</taxon>
        <taxon>Panicoideae</taxon>
        <taxon>Panicodae</taxon>
        <taxon>Paniceae</taxon>
        <taxon>Panicinae</taxon>
        <taxon>Panicum</taxon>
        <taxon>Panicum sect. Hiantes</taxon>
    </lineage>
</organism>
<proteinExistence type="inferred from homology"/>
<dbReference type="PANTHER" id="PTHR47944:SF3">
    <property type="entry name" value="TRIMETHYLTRIDECATETRAENE SYNTHASE"/>
    <property type="match status" value="1"/>
</dbReference>
<keyword evidence="5 15" id="KW-0349">Heme</keyword>
<keyword evidence="19" id="KW-1185">Reference proteome</keyword>
<dbReference type="PANTHER" id="PTHR47944">
    <property type="entry name" value="CYTOCHROME P450 98A9"/>
    <property type="match status" value="1"/>
</dbReference>
<evidence type="ECO:0000256" key="2">
    <source>
        <dbReference type="ARBA" id="ARBA00004167"/>
    </source>
</evidence>
<dbReference type="PROSITE" id="PS00086">
    <property type="entry name" value="CYTOCHROME_P450"/>
    <property type="match status" value="1"/>
</dbReference>
<evidence type="ECO:0000256" key="15">
    <source>
        <dbReference type="PIRSR" id="PIRSR602401-1"/>
    </source>
</evidence>
<dbReference type="GO" id="GO:0016020">
    <property type="term" value="C:membrane"/>
    <property type="evidence" value="ECO:0007669"/>
    <property type="project" value="UniProtKB-SubCell"/>
</dbReference>
<gene>
    <name evidence="18" type="ORF">PVAP13_2KG066716</name>
</gene>
<evidence type="ECO:0000256" key="4">
    <source>
        <dbReference type="ARBA" id="ARBA00010617"/>
    </source>
</evidence>
<evidence type="ECO:0000256" key="3">
    <source>
        <dbReference type="ARBA" id="ARBA00004721"/>
    </source>
</evidence>
<feature type="transmembrane region" description="Helical" evidence="17">
    <location>
        <begin position="6"/>
        <end position="27"/>
    </location>
</feature>
<comment type="caution">
    <text evidence="18">The sequence shown here is derived from an EMBL/GenBank/DDBJ whole genome shotgun (WGS) entry which is preliminary data.</text>
</comment>
<dbReference type="GO" id="GO:0080027">
    <property type="term" value="P:response to herbivore"/>
    <property type="evidence" value="ECO:0007669"/>
    <property type="project" value="UniProtKB-ARBA"/>
</dbReference>
<evidence type="ECO:0000256" key="17">
    <source>
        <dbReference type="SAM" id="Phobius"/>
    </source>
</evidence>
<accession>A0A8T0VV96</accession>
<evidence type="ECO:0000256" key="10">
    <source>
        <dbReference type="ARBA" id="ARBA00023004"/>
    </source>
</evidence>
<keyword evidence="12 17" id="KW-0472">Membrane</keyword>
<evidence type="ECO:0000256" key="14">
    <source>
        <dbReference type="ARBA" id="ARBA00066539"/>
    </source>
</evidence>
<comment type="cofactor">
    <cofactor evidence="1 15">
        <name>heme</name>
        <dbReference type="ChEBI" id="CHEBI:30413"/>
    </cofactor>
</comment>
<keyword evidence="11 16" id="KW-0503">Monooxygenase</keyword>
<dbReference type="InterPro" id="IPR002401">
    <property type="entry name" value="Cyt_P450_E_grp-I"/>
</dbReference>
<dbReference type="EC" id="1.14.14.58" evidence="14"/>
<evidence type="ECO:0000256" key="1">
    <source>
        <dbReference type="ARBA" id="ARBA00001971"/>
    </source>
</evidence>
<evidence type="ECO:0000313" key="18">
    <source>
        <dbReference type="EMBL" id="KAG2640062.1"/>
    </source>
</evidence>
<dbReference type="GO" id="GO:0004497">
    <property type="term" value="F:monooxygenase activity"/>
    <property type="evidence" value="ECO:0007669"/>
    <property type="project" value="UniProtKB-KW"/>
</dbReference>
<evidence type="ECO:0000256" key="8">
    <source>
        <dbReference type="ARBA" id="ARBA00022989"/>
    </source>
</evidence>
<dbReference type="Proteomes" id="UP000823388">
    <property type="component" value="Chromosome 2K"/>
</dbReference>
<dbReference type="GO" id="GO:0020037">
    <property type="term" value="F:heme binding"/>
    <property type="evidence" value="ECO:0007669"/>
    <property type="project" value="InterPro"/>
</dbReference>
<dbReference type="PRINTS" id="PR00463">
    <property type="entry name" value="EP450I"/>
</dbReference>
<dbReference type="InterPro" id="IPR017972">
    <property type="entry name" value="Cyt_P450_CS"/>
</dbReference>
<evidence type="ECO:0000256" key="6">
    <source>
        <dbReference type="ARBA" id="ARBA00022692"/>
    </source>
</evidence>
<dbReference type="PRINTS" id="PR00385">
    <property type="entry name" value="P450"/>
</dbReference>
<comment type="pathway">
    <text evidence="3">Secondary metabolite biosynthesis; terpenoid biosynthesis.</text>
</comment>
<dbReference type="Pfam" id="PF00067">
    <property type="entry name" value="p450"/>
    <property type="match status" value="1"/>
</dbReference>
<reference evidence="18" key="1">
    <citation type="submission" date="2020-05" db="EMBL/GenBank/DDBJ databases">
        <title>WGS assembly of Panicum virgatum.</title>
        <authorList>
            <person name="Lovell J.T."/>
            <person name="Jenkins J."/>
            <person name="Shu S."/>
            <person name="Juenger T.E."/>
            <person name="Schmutz J."/>
        </authorList>
    </citation>
    <scope>NUCLEOTIDE SEQUENCE</scope>
    <source>
        <strain evidence="18">AP13</strain>
    </source>
</reference>
<dbReference type="InterPro" id="IPR036396">
    <property type="entry name" value="Cyt_P450_sf"/>
</dbReference>
<feature type="binding site" description="axial binding residue" evidence="15">
    <location>
        <position position="460"/>
    </location>
    <ligand>
        <name>heme</name>
        <dbReference type="ChEBI" id="CHEBI:30413"/>
    </ligand>
    <ligandPart>
        <name>Fe</name>
        <dbReference type="ChEBI" id="CHEBI:18248"/>
    </ligandPart>
</feature>
<keyword evidence="10 15" id="KW-0408">Iron</keyword>
<dbReference type="Gene3D" id="1.10.630.10">
    <property type="entry name" value="Cytochrome P450"/>
    <property type="match status" value="1"/>
</dbReference>
<evidence type="ECO:0000313" key="19">
    <source>
        <dbReference type="Proteomes" id="UP000823388"/>
    </source>
</evidence>
<comment type="subcellular location">
    <subcellularLocation>
        <location evidence="2">Membrane</location>
        <topology evidence="2">Single-pass membrane protein</topology>
    </subcellularLocation>
</comment>
<keyword evidence="7 15" id="KW-0479">Metal-binding</keyword>
<dbReference type="InterPro" id="IPR001128">
    <property type="entry name" value="Cyt_P450"/>
</dbReference>
<evidence type="ECO:0000256" key="11">
    <source>
        <dbReference type="ARBA" id="ARBA00023033"/>
    </source>
</evidence>
<comment type="similarity">
    <text evidence="4 16">Belongs to the cytochrome P450 family.</text>
</comment>
<keyword evidence="8 17" id="KW-1133">Transmembrane helix</keyword>
<dbReference type="CDD" id="cd20618">
    <property type="entry name" value="CYP71_clan"/>
    <property type="match status" value="1"/>
</dbReference>
<dbReference type="OrthoDB" id="1055148at2759"/>
<keyword evidence="6 17" id="KW-0812">Transmembrane</keyword>
<dbReference type="FunFam" id="1.10.630.10:FF:000097">
    <property type="entry name" value="Cytochrome P-450 19"/>
    <property type="match status" value="1"/>
</dbReference>
<keyword evidence="9 16" id="KW-0560">Oxidoreductase</keyword>
<name>A0A8T0VV96_PANVG</name>
<dbReference type="GO" id="GO:0016705">
    <property type="term" value="F:oxidoreductase activity, acting on paired donors, with incorporation or reduction of molecular oxygen"/>
    <property type="evidence" value="ECO:0007669"/>
    <property type="project" value="InterPro"/>
</dbReference>
<evidence type="ECO:0000256" key="7">
    <source>
        <dbReference type="ARBA" id="ARBA00022723"/>
    </source>
</evidence>
<evidence type="ECO:0000256" key="9">
    <source>
        <dbReference type="ARBA" id="ARBA00023002"/>
    </source>
</evidence>
<protein>
    <recommendedName>
        <fullName evidence="14">trimethyltridecatetraene synthase</fullName>
        <ecNumber evidence="14">1.14.14.58</ecNumber>
    </recommendedName>
</protein>
<evidence type="ECO:0000256" key="13">
    <source>
        <dbReference type="ARBA" id="ARBA00052251"/>
    </source>
</evidence>
<evidence type="ECO:0000256" key="16">
    <source>
        <dbReference type="RuleBase" id="RU000461"/>
    </source>
</evidence>
<dbReference type="AlphaFoldDB" id="A0A8T0VV96"/>
<dbReference type="SUPFAM" id="SSF48264">
    <property type="entry name" value="Cytochrome P450"/>
    <property type="match status" value="1"/>
</dbReference>
<evidence type="ECO:0000256" key="5">
    <source>
        <dbReference type="ARBA" id="ARBA00022617"/>
    </source>
</evidence>
<evidence type="ECO:0000256" key="12">
    <source>
        <dbReference type="ARBA" id="ARBA00023136"/>
    </source>
</evidence>
<comment type="catalytic activity">
    <reaction evidence="13">
        <text>(6E,10E)-geranyllinalool + reduced [NADPH--hemoprotein reductase] + O2 = (3E,7E)-4,8,12-trimethyltrideca 1,3,7,11-tetraene + but-3-en-2-one + oxidized [NADPH--hemoprotein reductase] + 2 H2O + H(+)</text>
        <dbReference type="Rhea" id="RHEA:13545"/>
        <dbReference type="Rhea" id="RHEA-COMP:11964"/>
        <dbReference type="Rhea" id="RHEA-COMP:11965"/>
        <dbReference type="ChEBI" id="CHEBI:15377"/>
        <dbReference type="ChEBI" id="CHEBI:15378"/>
        <dbReference type="ChEBI" id="CHEBI:15379"/>
        <dbReference type="ChEBI" id="CHEBI:48058"/>
        <dbReference type="ChEBI" id="CHEBI:57618"/>
        <dbReference type="ChEBI" id="CHEBI:58210"/>
        <dbReference type="ChEBI" id="CHEBI:74299"/>
        <dbReference type="ChEBI" id="CHEBI:74322"/>
        <dbReference type="EC" id="1.14.14.58"/>
    </reaction>
    <physiologicalReaction direction="left-to-right" evidence="13">
        <dbReference type="Rhea" id="RHEA:13546"/>
    </physiologicalReaction>
</comment>
<dbReference type="GO" id="GO:0010333">
    <property type="term" value="F:terpene synthase activity"/>
    <property type="evidence" value="ECO:0007669"/>
    <property type="project" value="UniProtKB-ARBA"/>
</dbReference>
<dbReference type="GO" id="GO:0016114">
    <property type="term" value="P:terpenoid biosynthetic process"/>
    <property type="evidence" value="ECO:0007669"/>
    <property type="project" value="UniProtKB-ARBA"/>
</dbReference>
<dbReference type="EMBL" id="CM029039">
    <property type="protein sequence ID" value="KAG2640062.1"/>
    <property type="molecule type" value="Genomic_DNA"/>
</dbReference>